<dbReference type="PATRIC" id="fig|1217689.3.peg.2959"/>
<dbReference type="EMBL" id="APQO01000006">
    <property type="protein sequence ID" value="EOQ73078.1"/>
    <property type="molecule type" value="Genomic_DNA"/>
</dbReference>
<organism evidence="1 2">
    <name type="scientific">Acinetobacter lactucae</name>
    <dbReference type="NCBI Taxonomy" id="1785128"/>
    <lineage>
        <taxon>Bacteria</taxon>
        <taxon>Pseudomonadati</taxon>
        <taxon>Pseudomonadota</taxon>
        <taxon>Gammaproteobacteria</taxon>
        <taxon>Moraxellales</taxon>
        <taxon>Moraxellaceae</taxon>
        <taxon>Acinetobacter</taxon>
        <taxon>Acinetobacter calcoaceticus/baumannii complex</taxon>
    </lineage>
</organism>
<dbReference type="Proteomes" id="UP000013986">
    <property type="component" value="Unassembled WGS sequence"/>
</dbReference>
<dbReference type="RefSeq" id="WP_016145634.1">
    <property type="nucleotide sequence ID" value="NZ_KB976991.1"/>
</dbReference>
<dbReference type="HOGENOM" id="CLU_1623630_0_0_6"/>
<gene>
    <name evidence="1" type="ORF">F929_03013</name>
</gene>
<sequence>MKKFKLTWLERVCDEDGYTLYHENKSQIIEAVNEDKACEMWEQENEFNENQNGLDDCIEVVEHPLFSKHLIVTMPDGLDYGVPIEVIARNRAEHYANEFNNDIAISLIEDTLPLFESDVNEIHDWAANNMNFSDVKDQTIILKKKVEKVDYEDAWCNGEWKVV</sequence>
<reference evidence="1 2" key="1">
    <citation type="submission" date="2013-02" db="EMBL/GenBank/DDBJ databases">
        <title>The Genome Sequence of Acinetobacter pittii ANC 4052.</title>
        <authorList>
            <consortium name="The Broad Institute Genome Sequencing Platform"/>
            <consortium name="The Broad Institute Genome Sequencing Center for Infectious Disease"/>
            <person name="Cerqueira G."/>
            <person name="Feldgarden M."/>
            <person name="Courvalin P."/>
            <person name="Perichon B."/>
            <person name="Grillot-Courvalin C."/>
            <person name="Clermont D."/>
            <person name="Rocha E."/>
            <person name="Yoon E.-J."/>
            <person name="Nemec A."/>
            <person name="Walker B."/>
            <person name="Young S.K."/>
            <person name="Zeng Q."/>
            <person name="Gargeya S."/>
            <person name="Fitzgerald M."/>
            <person name="Haas B."/>
            <person name="Abouelleil A."/>
            <person name="Alvarado L."/>
            <person name="Arachchi H.M."/>
            <person name="Berlin A.M."/>
            <person name="Chapman S.B."/>
            <person name="Dewar J."/>
            <person name="Goldberg J."/>
            <person name="Griggs A."/>
            <person name="Gujja S."/>
            <person name="Hansen M."/>
            <person name="Howarth C."/>
            <person name="Imamovic A."/>
            <person name="Larimer J."/>
            <person name="McCowan C."/>
            <person name="Murphy C."/>
            <person name="Neiman D."/>
            <person name="Pearson M."/>
            <person name="Priest M."/>
            <person name="Roberts A."/>
            <person name="Saif S."/>
            <person name="Shea T."/>
            <person name="Sisk P."/>
            <person name="Sykes S."/>
            <person name="Wortman J."/>
            <person name="Nusbaum C."/>
            <person name="Birren B."/>
        </authorList>
    </citation>
    <scope>NUCLEOTIDE SEQUENCE [LARGE SCALE GENOMIC DNA]</scope>
    <source>
        <strain evidence="1 2">ANC 4052</strain>
    </source>
</reference>
<proteinExistence type="predicted"/>
<evidence type="ECO:0000313" key="1">
    <source>
        <dbReference type="EMBL" id="EOQ73078.1"/>
    </source>
</evidence>
<evidence type="ECO:0000313" key="2">
    <source>
        <dbReference type="Proteomes" id="UP000013986"/>
    </source>
</evidence>
<protein>
    <submittedName>
        <fullName evidence="1">Uncharacterized protein</fullName>
    </submittedName>
</protein>
<dbReference type="AlphaFoldDB" id="R8YUM8"/>
<comment type="caution">
    <text evidence="1">The sequence shown here is derived from an EMBL/GenBank/DDBJ whole genome shotgun (WGS) entry which is preliminary data.</text>
</comment>
<name>R8YUM8_9GAMM</name>
<accession>R8YUM8</accession>
<dbReference type="OrthoDB" id="6692015at2"/>